<protein>
    <submittedName>
        <fullName evidence="2">Uncharacterized protein</fullName>
    </submittedName>
</protein>
<dbReference type="AlphaFoldDB" id="A0A938XVF0"/>
<organism evidence="2 3">
    <name type="scientific">Brevibacillus fulvus</name>
    <dbReference type="NCBI Taxonomy" id="1125967"/>
    <lineage>
        <taxon>Bacteria</taxon>
        <taxon>Bacillati</taxon>
        <taxon>Bacillota</taxon>
        <taxon>Bacilli</taxon>
        <taxon>Bacillales</taxon>
        <taxon>Paenibacillaceae</taxon>
        <taxon>Brevibacillus</taxon>
    </lineage>
</organism>
<accession>A0A938XVF0</accession>
<evidence type="ECO:0000313" key="2">
    <source>
        <dbReference type="EMBL" id="MBM7588686.1"/>
    </source>
</evidence>
<keyword evidence="1" id="KW-1133">Transmembrane helix</keyword>
<dbReference type="Proteomes" id="UP000717624">
    <property type="component" value="Unassembled WGS sequence"/>
</dbReference>
<name>A0A938XVF0_9BACL</name>
<keyword evidence="1" id="KW-0472">Membrane</keyword>
<comment type="caution">
    <text evidence="2">The sequence shown here is derived from an EMBL/GenBank/DDBJ whole genome shotgun (WGS) entry which is preliminary data.</text>
</comment>
<dbReference type="EMBL" id="JAFBEB010000001">
    <property type="protein sequence ID" value="MBM7588686.1"/>
    <property type="molecule type" value="Genomic_DNA"/>
</dbReference>
<keyword evidence="1" id="KW-0812">Transmembrane</keyword>
<evidence type="ECO:0000313" key="3">
    <source>
        <dbReference type="Proteomes" id="UP000717624"/>
    </source>
</evidence>
<gene>
    <name evidence="2" type="ORF">JOD01_000272</name>
</gene>
<keyword evidence="3" id="KW-1185">Reference proteome</keyword>
<feature type="transmembrane region" description="Helical" evidence="1">
    <location>
        <begin position="21"/>
        <end position="42"/>
    </location>
</feature>
<evidence type="ECO:0000256" key="1">
    <source>
        <dbReference type="SAM" id="Phobius"/>
    </source>
</evidence>
<sequence length="62" mass="7234">MTTHDDFDAKYHRFARPLEKAIIITTLVFLLLLVASEIMLQFEPLRSFLIETVRLEGVNRSL</sequence>
<dbReference type="RefSeq" id="WP_204516419.1">
    <property type="nucleotide sequence ID" value="NZ_BAABIN010000009.1"/>
</dbReference>
<reference evidence="2" key="1">
    <citation type="submission" date="2021-01" db="EMBL/GenBank/DDBJ databases">
        <title>Genomic Encyclopedia of Type Strains, Phase IV (KMG-IV): sequencing the most valuable type-strain genomes for metagenomic binning, comparative biology and taxonomic classification.</title>
        <authorList>
            <person name="Goeker M."/>
        </authorList>
    </citation>
    <scope>NUCLEOTIDE SEQUENCE</scope>
    <source>
        <strain evidence="2">DSM 25523</strain>
    </source>
</reference>
<proteinExistence type="predicted"/>